<reference evidence="4 5" key="1">
    <citation type="submission" date="2022-06" db="EMBL/GenBank/DDBJ databases">
        <title>Genomic Encyclopedia of Archaeal and Bacterial Type Strains, Phase II (KMG-II): from individual species to whole genera.</title>
        <authorList>
            <person name="Goeker M."/>
        </authorList>
    </citation>
    <scope>NUCLEOTIDE SEQUENCE [LARGE SCALE GENOMIC DNA]</scope>
    <source>
        <strain evidence="4 5">DSM 44693</strain>
    </source>
</reference>
<evidence type="ECO:0000256" key="2">
    <source>
        <dbReference type="SAM" id="Phobius"/>
    </source>
</evidence>
<organism evidence="4 5">
    <name type="scientific">Williamsia maris</name>
    <dbReference type="NCBI Taxonomy" id="72806"/>
    <lineage>
        <taxon>Bacteria</taxon>
        <taxon>Bacillati</taxon>
        <taxon>Actinomycetota</taxon>
        <taxon>Actinomycetes</taxon>
        <taxon>Mycobacteriales</taxon>
        <taxon>Nocardiaceae</taxon>
        <taxon>Williamsia</taxon>
    </lineage>
</organism>
<protein>
    <submittedName>
        <fullName evidence="4">PE-PPE domain-containing protein</fullName>
    </submittedName>
</protein>
<keyword evidence="2" id="KW-1133">Transmembrane helix</keyword>
<keyword evidence="5" id="KW-1185">Reference proteome</keyword>
<dbReference type="InterPro" id="IPR000675">
    <property type="entry name" value="Cutinase/axe"/>
</dbReference>
<keyword evidence="2" id="KW-0812">Transmembrane</keyword>
<dbReference type="RefSeq" id="WP_253663520.1">
    <property type="nucleotide sequence ID" value="NZ_BAAAJQ010000002.1"/>
</dbReference>
<dbReference type="SUPFAM" id="SSF53474">
    <property type="entry name" value="alpha/beta-Hydrolases"/>
    <property type="match status" value="1"/>
</dbReference>
<keyword evidence="1" id="KW-0378">Hydrolase</keyword>
<accession>A0ABT1HL55</accession>
<comment type="caution">
    <text evidence="4">The sequence shown here is derived from an EMBL/GenBank/DDBJ whole genome shotgun (WGS) entry which is preliminary data.</text>
</comment>
<dbReference type="Gene3D" id="3.40.50.1820">
    <property type="entry name" value="alpha/beta hydrolase"/>
    <property type="match status" value="1"/>
</dbReference>
<gene>
    <name evidence="4" type="ORF">LX13_004494</name>
</gene>
<name>A0ABT1HL55_9NOCA</name>
<evidence type="ECO:0000259" key="3">
    <source>
        <dbReference type="Pfam" id="PF08237"/>
    </source>
</evidence>
<evidence type="ECO:0000313" key="4">
    <source>
        <dbReference type="EMBL" id="MCP2178653.1"/>
    </source>
</evidence>
<feature type="transmembrane region" description="Helical" evidence="2">
    <location>
        <begin position="222"/>
        <end position="241"/>
    </location>
</feature>
<dbReference type="SMART" id="SM01110">
    <property type="entry name" value="Cutinase"/>
    <property type="match status" value="1"/>
</dbReference>
<keyword evidence="2" id="KW-0472">Membrane</keyword>
<feature type="domain" description="PE-PPE" evidence="3">
    <location>
        <begin position="43"/>
        <end position="128"/>
    </location>
</feature>
<dbReference type="Proteomes" id="UP001206895">
    <property type="component" value="Unassembled WGS sequence"/>
</dbReference>
<dbReference type="EMBL" id="JAMTCJ010000004">
    <property type="protein sequence ID" value="MCP2178653.1"/>
    <property type="molecule type" value="Genomic_DNA"/>
</dbReference>
<dbReference type="InterPro" id="IPR013228">
    <property type="entry name" value="PE-PPE_C"/>
</dbReference>
<evidence type="ECO:0000256" key="1">
    <source>
        <dbReference type="ARBA" id="ARBA00022801"/>
    </source>
</evidence>
<evidence type="ECO:0000313" key="5">
    <source>
        <dbReference type="Proteomes" id="UP001206895"/>
    </source>
</evidence>
<dbReference type="InterPro" id="IPR029058">
    <property type="entry name" value="AB_hydrolase_fold"/>
</dbReference>
<dbReference type="Pfam" id="PF08237">
    <property type="entry name" value="PE-PPE"/>
    <property type="match status" value="1"/>
</dbReference>
<sequence length="288" mass="30239">MTTVTVLAVGGTGESFPGDPRTHVTGLLAGVTDRLDGRFRSRWVGYPSSYGPAPTRNGMSFTASVAAGSAELRSVLAATPGPVMLIGYSQGCVVVREALAAGGVDPSDLCRVIGIGLIADPHQPAGVVDGCTGSGVAGPGPDLPDGVATLWIADPDDMICNADADSLVRDVADLTGALSLGDLAGWLRRSWETLRRNAFQNAARTSIRPRQWRRDVTRLRRLVLDILGYLPALIVIGGFRIRNRRGGRHTAYASEPLGGRGEYPGVVVLAHWLQVQATFAGGLMSEAA</sequence>
<proteinExistence type="predicted"/>